<feature type="transmembrane region" description="Helical" evidence="1">
    <location>
        <begin position="31"/>
        <end position="51"/>
    </location>
</feature>
<accession>A0ABX0CDV4</accession>
<dbReference type="EMBL" id="WHZU01000001">
    <property type="protein sequence ID" value="NEH10577.1"/>
    <property type="molecule type" value="Genomic_DNA"/>
</dbReference>
<evidence type="ECO:0000313" key="4">
    <source>
        <dbReference type="Proteomes" id="UP000475155"/>
    </source>
</evidence>
<evidence type="ECO:0000256" key="1">
    <source>
        <dbReference type="SAM" id="Phobius"/>
    </source>
</evidence>
<feature type="transmembrane region" description="Helical" evidence="1">
    <location>
        <begin position="71"/>
        <end position="91"/>
    </location>
</feature>
<evidence type="ECO:0000313" key="3">
    <source>
        <dbReference type="EMBL" id="NEH10640.1"/>
    </source>
</evidence>
<name>A0ABX0CDV4_9BIFI</name>
<evidence type="ECO:0000313" key="2">
    <source>
        <dbReference type="EMBL" id="NEH10577.1"/>
    </source>
</evidence>
<dbReference type="RefSeq" id="WP_163200080.1">
    <property type="nucleotide sequence ID" value="NZ_WHZU01000001.1"/>
</dbReference>
<keyword evidence="4" id="KW-1185">Reference proteome</keyword>
<protein>
    <submittedName>
        <fullName evidence="2">Uncharacterized protein</fullName>
    </submittedName>
</protein>
<sequence length="94" mass="9821">MRTPQTPAETKTRTAIRTPIQTTQAMSPKPIGSIVAVGTTVAATVISVFQSGSGTVGTQGYRLATQDGARIDYLIMTIAVAAIGMMLARALRRG</sequence>
<organism evidence="2 4">
    <name type="scientific">Bifidobacterium saimiriisciurei</name>
    <dbReference type="NCBI Taxonomy" id="2661627"/>
    <lineage>
        <taxon>Bacteria</taxon>
        <taxon>Bacillati</taxon>
        <taxon>Actinomycetota</taxon>
        <taxon>Actinomycetes</taxon>
        <taxon>Bifidobacteriales</taxon>
        <taxon>Bifidobacteriaceae</taxon>
        <taxon>Bifidobacterium</taxon>
    </lineage>
</organism>
<comment type="caution">
    <text evidence="2">The sequence shown here is derived from an EMBL/GenBank/DDBJ whole genome shotgun (WGS) entry which is preliminary data.</text>
</comment>
<dbReference type="EMBL" id="WHZU01000001">
    <property type="protein sequence ID" value="NEH10640.1"/>
    <property type="molecule type" value="Genomic_DNA"/>
</dbReference>
<dbReference type="Proteomes" id="UP000475155">
    <property type="component" value="Unassembled WGS sequence"/>
</dbReference>
<proteinExistence type="predicted"/>
<gene>
    <name evidence="2" type="ORF">GFD18_00435</name>
    <name evidence="3" type="ORF">GFD18_00780</name>
</gene>
<keyword evidence="1" id="KW-0812">Transmembrane</keyword>
<keyword evidence="1" id="KW-1133">Transmembrane helix</keyword>
<reference evidence="2 4" key="1">
    <citation type="submission" date="2019-10" db="EMBL/GenBank/DDBJ databases">
        <title>Bifidobacterium from non-human primates.</title>
        <authorList>
            <person name="Modesto M."/>
        </authorList>
    </citation>
    <scope>NUCLEOTIDE SEQUENCE [LARGE SCALE GENOMIC DNA]</scope>
    <source>
        <strain evidence="2 4">SMA1</strain>
    </source>
</reference>
<keyword evidence="1" id="KW-0472">Membrane</keyword>